<organism evidence="1 2">
    <name type="scientific">Rotaria sordida</name>
    <dbReference type="NCBI Taxonomy" id="392033"/>
    <lineage>
        <taxon>Eukaryota</taxon>
        <taxon>Metazoa</taxon>
        <taxon>Spiralia</taxon>
        <taxon>Gnathifera</taxon>
        <taxon>Rotifera</taxon>
        <taxon>Eurotatoria</taxon>
        <taxon>Bdelloidea</taxon>
        <taxon>Philodinida</taxon>
        <taxon>Philodinidae</taxon>
        <taxon>Rotaria</taxon>
    </lineage>
</organism>
<accession>A0A819F4S2</accession>
<sequence length="82" mass="10011">MLTDKDRKKNVQLQQQRLIVPMCFYNNKFIWYFEGSNRNISRQFSLVYQFKDDENHQHLNNKLVELYGLYDGKYPDFNISPD</sequence>
<evidence type="ECO:0000313" key="2">
    <source>
        <dbReference type="Proteomes" id="UP000663836"/>
    </source>
</evidence>
<proteinExistence type="predicted"/>
<evidence type="ECO:0000313" key="1">
    <source>
        <dbReference type="EMBL" id="CAF3861830.1"/>
    </source>
</evidence>
<dbReference type="Proteomes" id="UP000663836">
    <property type="component" value="Unassembled WGS sequence"/>
</dbReference>
<dbReference type="EMBL" id="CAJOBD010002177">
    <property type="protein sequence ID" value="CAF3861830.1"/>
    <property type="molecule type" value="Genomic_DNA"/>
</dbReference>
<gene>
    <name evidence="1" type="ORF">JBS370_LOCUS18823</name>
</gene>
<protein>
    <submittedName>
        <fullName evidence="1">Uncharacterized protein</fullName>
    </submittedName>
</protein>
<name>A0A819F4S2_9BILA</name>
<reference evidence="1" key="1">
    <citation type="submission" date="2021-02" db="EMBL/GenBank/DDBJ databases">
        <authorList>
            <person name="Nowell W R."/>
        </authorList>
    </citation>
    <scope>NUCLEOTIDE SEQUENCE</scope>
</reference>
<comment type="caution">
    <text evidence="1">The sequence shown here is derived from an EMBL/GenBank/DDBJ whole genome shotgun (WGS) entry which is preliminary data.</text>
</comment>
<dbReference type="AlphaFoldDB" id="A0A819F4S2"/>